<dbReference type="EMBL" id="OX465084">
    <property type="protein sequence ID" value="CAI9299948.1"/>
    <property type="molecule type" value="Genomic_DNA"/>
</dbReference>
<protein>
    <recommendedName>
        <fullName evidence="5">Ubiquitin-like protease family profile domain-containing protein</fullName>
    </recommendedName>
</protein>
<feature type="compositionally biased region" description="Acidic residues" evidence="4">
    <location>
        <begin position="102"/>
        <end position="124"/>
    </location>
</feature>
<feature type="compositionally biased region" description="Basic and acidic residues" evidence="4">
    <location>
        <begin position="159"/>
        <end position="186"/>
    </location>
</feature>
<feature type="domain" description="Ubiquitin-like protease family profile" evidence="5">
    <location>
        <begin position="434"/>
        <end position="572"/>
    </location>
</feature>
<evidence type="ECO:0000313" key="6">
    <source>
        <dbReference type="EMBL" id="CAI9299948.1"/>
    </source>
</evidence>
<dbReference type="Gene3D" id="3.40.395.10">
    <property type="entry name" value="Adenoviral Proteinase, Chain A"/>
    <property type="match status" value="1"/>
</dbReference>
<evidence type="ECO:0000256" key="4">
    <source>
        <dbReference type="SAM" id="MobiDB-lite"/>
    </source>
</evidence>
<evidence type="ECO:0000256" key="3">
    <source>
        <dbReference type="ARBA" id="ARBA00022801"/>
    </source>
</evidence>
<feature type="region of interest" description="Disordered" evidence="4">
    <location>
        <begin position="270"/>
        <end position="325"/>
    </location>
</feature>
<dbReference type="PANTHER" id="PTHR34835">
    <property type="entry name" value="OS07G0283600 PROTEIN-RELATED"/>
    <property type="match status" value="1"/>
</dbReference>
<evidence type="ECO:0000259" key="5">
    <source>
        <dbReference type="Pfam" id="PF02902"/>
    </source>
</evidence>
<dbReference type="GO" id="GO:0008234">
    <property type="term" value="F:cysteine-type peptidase activity"/>
    <property type="evidence" value="ECO:0007669"/>
    <property type="project" value="InterPro"/>
</dbReference>
<dbReference type="AlphaFoldDB" id="A0AA35ZW23"/>
<feature type="region of interest" description="Disordered" evidence="4">
    <location>
        <begin position="101"/>
        <end position="213"/>
    </location>
</feature>
<comment type="similarity">
    <text evidence="1">Belongs to the peptidase C48 family.</text>
</comment>
<evidence type="ECO:0000313" key="7">
    <source>
        <dbReference type="Proteomes" id="UP001177003"/>
    </source>
</evidence>
<dbReference type="GO" id="GO:0006508">
    <property type="term" value="P:proteolysis"/>
    <property type="evidence" value="ECO:0007669"/>
    <property type="project" value="UniProtKB-KW"/>
</dbReference>
<dbReference type="Proteomes" id="UP001177003">
    <property type="component" value="Chromosome 8"/>
</dbReference>
<keyword evidence="2" id="KW-0645">Protease</keyword>
<accession>A0AA35ZW23</accession>
<keyword evidence="3" id="KW-0378">Hydrolase</keyword>
<proteinExistence type="inferred from homology"/>
<dbReference type="Pfam" id="PF02902">
    <property type="entry name" value="Peptidase_C48"/>
    <property type="match status" value="1"/>
</dbReference>
<dbReference type="InterPro" id="IPR038765">
    <property type="entry name" value="Papain-like_cys_pep_sf"/>
</dbReference>
<reference evidence="6" key="1">
    <citation type="submission" date="2023-04" db="EMBL/GenBank/DDBJ databases">
        <authorList>
            <person name="Vijverberg K."/>
            <person name="Xiong W."/>
            <person name="Schranz E."/>
        </authorList>
    </citation>
    <scope>NUCLEOTIDE SEQUENCE</scope>
</reference>
<gene>
    <name evidence="6" type="ORF">LSALG_LOCUS38627</name>
</gene>
<name>A0AA35ZW23_LACSI</name>
<dbReference type="InterPro" id="IPR003653">
    <property type="entry name" value="Peptidase_C48_C"/>
</dbReference>
<evidence type="ECO:0000256" key="2">
    <source>
        <dbReference type="ARBA" id="ARBA00022670"/>
    </source>
</evidence>
<dbReference type="SUPFAM" id="SSF54001">
    <property type="entry name" value="Cysteine proteinases"/>
    <property type="match status" value="1"/>
</dbReference>
<keyword evidence="7" id="KW-1185">Reference proteome</keyword>
<sequence>MGRCNLFPLSYISRKTDISNIDWCNYVLDCLVRTKNSYIPYSDNSFFVGPSTFLVLFYLDNIHSEALTVTRKRPTICYWSSEKIRYRETFEQEKGRFGVGELNEEFVNEQNEGDTDLEDSDSDKDEDHYVEGNGEDDSDNGASQSEVDYLLDSNEADNEGIKNDADKNQKEGEIRVKEKDGKRNENQNDEEEKDDHDEETNNHEETIQQTKNENLLDKVVDNIVDNVLGIGVSSLTSQEDEIWSHPEMKTIFDNIDIGSPMSTCKTNTLAEKEKSEGVHEQGTKVEKTKGDDTGKENSEDRNEGGTEAKNKKDGGPSKHDLDQPREKKLADAFKSPFKCRITGTKPKLTHQQSIVCEWLFNLQGNTSDVVVQTKYGQIVERAVMESLYANTEIFGEVLDTWSDLLNAQELERDFGNSPYRLFLKVGVSTAYLTSTLSDKRKYEKFKESFHDSTNGYKKILNIKDIDIVFFPVVRSAHIFVIVFNLKKPSIEILDNSAVEGDYEGKYGVILKPLKNLFVRYFKEINHPRANEISKESIKPQRLEMSWRTVKNKVDCGVFAMRHMETYMGQPLSKWKPGLHKESAVQQTTLEKLRQR</sequence>
<organism evidence="6 7">
    <name type="scientific">Lactuca saligna</name>
    <name type="common">Willowleaf lettuce</name>
    <dbReference type="NCBI Taxonomy" id="75948"/>
    <lineage>
        <taxon>Eukaryota</taxon>
        <taxon>Viridiplantae</taxon>
        <taxon>Streptophyta</taxon>
        <taxon>Embryophyta</taxon>
        <taxon>Tracheophyta</taxon>
        <taxon>Spermatophyta</taxon>
        <taxon>Magnoliopsida</taxon>
        <taxon>eudicotyledons</taxon>
        <taxon>Gunneridae</taxon>
        <taxon>Pentapetalae</taxon>
        <taxon>asterids</taxon>
        <taxon>campanulids</taxon>
        <taxon>Asterales</taxon>
        <taxon>Asteraceae</taxon>
        <taxon>Cichorioideae</taxon>
        <taxon>Cichorieae</taxon>
        <taxon>Lactucinae</taxon>
        <taxon>Lactuca</taxon>
    </lineage>
</organism>
<feature type="compositionally biased region" description="Acidic residues" evidence="4">
    <location>
        <begin position="187"/>
        <end position="198"/>
    </location>
</feature>
<evidence type="ECO:0000256" key="1">
    <source>
        <dbReference type="ARBA" id="ARBA00005234"/>
    </source>
</evidence>
<dbReference type="PANTHER" id="PTHR34835:SF90">
    <property type="entry name" value="AMINOTRANSFERASE-LIKE PLANT MOBILE DOMAIN-CONTAINING PROTEIN"/>
    <property type="match status" value="1"/>
</dbReference>